<accession>A0ABU8VRZ2</accession>
<evidence type="ECO:0000256" key="1">
    <source>
        <dbReference type="ARBA" id="ARBA00023098"/>
    </source>
</evidence>
<reference evidence="3 4" key="1">
    <citation type="submission" date="2024-03" db="EMBL/GenBank/DDBJ databases">
        <title>Novel species of the genus Variovorax.</title>
        <authorList>
            <person name="Liu Q."/>
            <person name="Xin Y.-H."/>
        </authorList>
    </citation>
    <scope>NUCLEOTIDE SEQUENCE [LARGE SCALE GENOMIC DNA]</scope>
    <source>
        <strain evidence="3 4">KACC 18501</strain>
    </source>
</reference>
<dbReference type="InterPro" id="IPR002641">
    <property type="entry name" value="PNPLA_dom"/>
</dbReference>
<dbReference type="Proteomes" id="UP001363010">
    <property type="component" value="Unassembled WGS sequence"/>
</dbReference>
<dbReference type="EMBL" id="JBBKZV010000001">
    <property type="protein sequence ID" value="MEJ8820571.1"/>
    <property type="molecule type" value="Genomic_DNA"/>
</dbReference>
<dbReference type="Pfam" id="PF01734">
    <property type="entry name" value="Patatin"/>
    <property type="match status" value="1"/>
</dbReference>
<comment type="caution">
    <text evidence="3">The sequence shown here is derived from an EMBL/GenBank/DDBJ whole genome shotgun (WGS) entry which is preliminary data.</text>
</comment>
<protein>
    <submittedName>
        <fullName evidence="3">Patatin-like phospholipase family protein</fullName>
    </submittedName>
</protein>
<feature type="domain" description="PNPLA" evidence="2">
    <location>
        <begin position="72"/>
        <end position="314"/>
    </location>
</feature>
<dbReference type="RefSeq" id="WP_340361630.1">
    <property type="nucleotide sequence ID" value="NZ_JBBKZV010000001.1"/>
</dbReference>
<keyword evidence="1" id="KW-0443">Lipid metabolism</keyword>
<evidence type="ECO:0000313" key="4">
    <source>
        <dbReference type="Proteomes" id="UP001363010"/>
    </source>
</evidence>
<gene>
    <name evidence="3" type="ORF">WKW80_00795</name>
</gene>
<evidence type="ECO:0000259" key="2">
    <source>
        <dbReference type="Pfam" id="PF01734"/>
    </source>
</evidence>
<dbReference type="InterPro" id="IPR016035">
    <property type="entry name" value="Acyl_Trfase/lysoPLipase"/>
</dbReference>
<name>A0ABU8VRZ2_9BURK</name>
<dbReference type="SUPFAM" id="SSF52151">
    <property type="entry name" value="FabD/lysophospholipase-like"/>
    <property type="match status" value="1"/>
</dbReference>
<evidence type="ECO:0000313" key="3">
    <source>
        <dbReference type="EMBL" id="MEJ8820571.1"/>
    </source>
</evidence>
<sequence length="500" mass="54876">MNSFAARSWRRRGGLGCGWAAACAVVLLAGCNSMAPINPPIEHVDKARGYRVSNLLKHRKARSNDIPTLFVLTFSGGGTRAAAFSYGVLEELRRTNVLVHGTPRNLLSEVDLMTGVSGGSFTALAYALYGDRLFSEYESRFLKRDVQGALTSRTLNPANWFKLASADYGRSELAADYYDEILFGGATFDDLLTKPTPVAAVTGTDLSTGARFQFSQDHFDLLCSDLGKVRLARAAATSSAVPVVLSPVTYRNYGGHCGAVMPAWVRDVTDPVSRARPSGRALLRYQDMQAFEDSANRPYLHVVDGGVADNLGLRGVIEALEEVEASQAYQKEIDFRIIRRIVVIVVNSRSAPATNWDRSPRAPGIISQALQSSSVPIDHFSYESVELLNDIAQRWADARRLEIAEKRLAGMSRAQAEAEVPDLRFDAIDVSFDSISDAQERRYFMELPTSFVLSEEAVDKLRALAGRLLRESPGYRDLIDTVERSTAPASAPAQRAARER</sequence>
<keyword evidence="4" id="KW-1185">Reference proteome</keyword>
<proteinExistence type="predicted"/>
<organism evidence="3 4">
    <name type="scientific">Variovorax humicola</name>
    <dbReference type="NCBI Taxonomy" id="1769758"/>
    <lineage>
        <taxon>Bacteria</taxon>
        <taxon>Pseudomonadati</taxon>
        <taxon>Pseudomonadota</taxon>
        <taxon>Betaproteobacteria</taxon>
        <taxon>Burkholderiales</taxon>
        <taxon>Comamonadaceae</taxon>
        <taxon>Variovorax</taxon>
    </lineage>
</organism>
<dbReference type="Gene3D" id="3.40.1090.10">
    <property type="entry name" value="Cytosolic phospholipase A2 catalytic domain"/>
    <property type="match status" value="1"/>
</dbReference>
<dbReference type="PROSITE" id="PS51257">
    <property type="entry name" value="PROKAR_LIPOPROTEIN"/>
    <property type="match status" value="1"/>
</dbReference>